<dbReference type="InterPro" id="IPR002938">
    <property type="entry name" value="FAD-bd"/>
</dbReference>
<evidence type="ECO:0000313" key="6">
    <source>
        <dbReference type="Proteomes" id="UP001642482"/>
    </source>
</evidence>
<keyword evidence="1" id="KW-0285">Flavoprotein</keyword>
<keyword evidence="6" id="KW-1185">Reference proteome</keyword>
<protein>
    <recommendedName>
        <fullName evidence="4">FAD-binding domain-containing protein</fullName>
    </recommendedName>
</protein>
<evidence type="ECO:0000256" key="2">
    <source>
        <dbReference type="ARBA" id="ARBA00022827"/>
    </source>
</evidence>
<dbReference type="InterPro" id="IPR036188">
    <property type="entry name" value="FAD/NAD-bd_sf"/>
</dbReference>
<reference evidence="5 6" key="1">
    <citation type="submission" date="2024-01" db="EMBL/GenBank/DDBJ databases">
        <authorList>
            <person name="Allen C."/>
            <person name="Tagirdzhanova G."/>
        </authorList>
    </citation>
    <scope>NUCLEOTIDE SEQUENCE [LARGE SCALE GENOMIC DNA]</scope>
</reference>
<evidence type="ECO:0000259" key="4">
    <source>
        <dbReference type="Pfam" id="PF01494"/>
    </source>
</evidence>
<organism evidence="5 6">
    <name type="scientific">Sporothrix eucalyptigena</name>
    <dbReference type="NCBI Taxonomy" id="1812306"/>
    <lineage>
        <taxon>Eukaryota</taxon>
        <taxon>Fungi</taxon>
        <taxon>Dikarya</taxon>
        <taxon>Ascomycota</taxon>
        <taxon>Pezizomycotina</taxon>
        <taxon>Sordariomycetes</taxon>
        <taxon>Sordariomycetidae</taxon>
        <taxon>Ophiostomatales</taxon>
        <taxon>Ophiostomataceae</taxon>
        <taxon>Sporothrix</taxon>
    </lineage>
</organism>
<dbReference type="Pfam" id="PF01494">
    <property type="entry name" value="FAD_binding_3"/>
    <property type="match status" value="1"/>
</dbReference>
<dbReference type="PANTHER" id="PTHR43876">
    <property type="entry name" value="UBIQUINONE BIOSYNTHESIS MONOOXYGENASE COQ6, MITOCHONDRIAL"/>
    <property type="match status" value="1"/>
</dbReference>
<gene>
    <name evidence="5" type="ORF">SEUCBS140593_010347</name>
</gene>
<dbReference type="PRINTS" id="PR00420">
    <property type="entry name" value="RNGMNOXGNASE"/>
</dbReference>
<evidence type="ECO:0000256" key="3">
    <source>
        <dbReference type="ARBA" id="ARBA00023002"/>
    </source>
</evidence>
<evidence type="ECO:0000256" key="1">
    <source>
        <dbReference type="ARBA" id="ARBA00022630"/>
    </source>
</evidence>
<dbReference type="Proteomes" id="UP001642482">
    <property type="component" value="Unassembled WGS sequence"/>
</dbReference>
<keyword evidence="2" id="KW-0274">FAD</keyword>
<keyword evidence="3" id="KW-0560">Oxidoreductase</keyword>
<comment type="caution">
    <text evidence="5">The sequence shown here is derived from an EMBL/GenBank/DDBJ whole genome shotgun (WGS) entry which is preliminary data.</text>
</comment>
<dbReference type="InterPro" id="IPR051205">
    <property type="entry name" value="UbiH/COQ6_monooxygenase"/>
</dbReference>
<name>A0ABP0D1N5_9PEZI</name>
<dbReference type="Gene3D" id="3.50.50.60">
    <property type="entry name" value="FAD/NAD(P)-binding domain"/>
    <property type="match status" value="1"/>
</dbReference>
<dbReference type="Gene3D" id="3.30.70.2450">
    <property type="match status" value="1"/>
</dbReference>
<dbReference type="PANTHER" id="PTHR43876:SF18">
    <property type="entry name" value="PUTATIVE (AFU_ORTHOLOGUE AFUA_3G09540)-RELATED"/>
    <property type="match status" value="1"/>
</dbReference>
<dbReference type="EMBL" id="CAWUHD010000209">
    <property type="protein sequence ID" value="CAK7238121.1"/>
    <property type="molecule type" value="Genomic_DNA"/>
</dbReference>
<evidence type="ECO:0000313" key="5">
    <source>
        <dbReference type="EMBL" id="CAK7238121.1"/>
    </source>
</evidence>
<feature type="domain" description="FAD-binding" evidence="4">
    <location>
        <begin position="50"/>
        <end position="133"/>
    </location>
</feature>
<dbReference type="SUPFAM" id="SSF51905">
    <property type="entry name" value="FAD/NAD(P)-binding domain"/>
    <property type="match status" value="1"/>
</dbReference>
<sequence>MEHWHMAARISKDGLWRITYGELTGLTREELIERQPMKFEKFLPGHEPPEAGAWKLESISPYKVHQRLAEKMAVGRICLVADAAHLCNPFGGMGLTGGIVDAGNLADCLIGIYEGKADNSILEKYSDVRRQKYNDIINPVSSSNIRRLFAQDPETALAQDPFLQLLQQSSNDVSFAKKLQLEVKSIMHDFTQYYNSS</sequence>
<proteinExistence type="predicted"/>
<accession>A0ABP0D1N5</accession>